<dbReference type="AlphaFoldDB" id="M1K9Q9"/>
<evidence type="ECO:0000256" key="1">
    <source>
        <dbReference type="SAM" id="MobiDB-lite"/>
    </source>
</evidence>
<protein>
    <submittedName>
        <fullName evidence="2">Uncharacterized protein</fullName>
    </submittedName>
</protein>
<gene>
    <name evidence="2" type="ORF">ECU07_1160</name>
</gene>
<proteinExistence type="predicted"/>
<dbReference type="VEuPathDB" id="MicrosporidiaDB:ECU07_1160"/>
<feature type="region of interest" description="Disordered" evidence="1">
    <location>
        <begin position="66"/>
        <end position="89"/>
    </location>
</feature>
<accession>M1K9Q9</accession>
<dbReference type="VEuPathDB" id="MicrosporidiaDB:M970_071130"/>
<dbReference type="VEuPathDB" id="MicrosporidiaDB:AEWR_071130"/>
<dbReference type="VEuPathDB" id="MicrosporidiaDB:AEWD_071140"/>
<evidence type="ECO:0000313" key="2">
    <source>
        <dbReference type="EMBL" id="AGE95895.1"/>
    </source>
</evidence>
<dbReference type="EMBL" id="KC513610">
    <property type="protein sequence ID" value="AGE95895.1"/>
    <property type="molecule type" value="Genomic_DNA"/>
</dbReference>
<name>M1K9Q9_ENCCN</name>
<feature type="compositionally biased region" description="Basic residues" evidence="1">
    <location>
        <begin position="66"/>
        <end position="80"/>
    </location>
</feature>
<dbReference type="VEuPathDB" id="MicrosporidiaDB:AEWQ_071140"/>
<reference evidence="2" key="1">
    <citation type="journal article" date="2013" name="Eukaryot. Cell">
        <title>Extremely Reduced Levels of Heterozygosity in the Vertebrate Pathogen Encephalitozoon cuniculi.</title>
        <authorList>
            <person name="Selman M."/>
            <person name="Sak B."/>
            <person name="Kvac M."/>
            <person name="Farinelli L."/>
            <person name="Weiss L.M."/>
            <person name="Corradi N."/>
        </authorList>
    </citation>
    <scope>NUCLEOTIDE SEQUENCE</scope>
</reference>
<organism evidence="2">
    <name type="scientific">Encephalitozoon cuniculi</name>
    <name type="common">Microsporidian parasite</name>
    <dbReference type="NCBI Taxonomy" id="6035"/>
    <lineage>
        <taxon>Eukaryota</taxon>
        <taxon>Fungi</taxon>
        <taxon>Fungi incertae sedis</taxon>
        <taxon>Microsporidia</taxon>
        <taxon>Unikaryonidae</taxon>
        <taxon>Encephalitozoon</taxon>
    </lineage>
</organism>
<sequence>MGEVHGPFISYAFLQPLRATEKVSIQPIPSKKQINNARDPVLMENPRTWSAKECFKKVNSVDIPVRKKPSKPLKRSRSLKIKKDAMTPRKIETPKKKVRILSPGSRVEIMGGPESKRYISARKINFND</sequence>